<evidence type="ECO:0000259" key="1">
    <source>
        <dbReference type="PROSITE" id="PS50994"/>
    </source>
</evidence>
<dbReference type="InterPro" id="IPR048020">
    <property type="entry name" value="Transpos_IS3"/>
</dbReference>
<evidence type="ECO:0000313" key="2">
    <source>
        <dbReference type="EMBL" id="GAW96235.1"/>
    </source>
</evidence>
<dbReference type="InterPro" id="IPR050900">
    <property type="entry name" value="Transposase_IS3/IS150/IS904"/>
</dbReference>
<dbReference type="PANTHER" id="PTHR46889">
    <property type="entry name" value="TRANSPOSASE INSF FOR INSERTION SEQUENCE IS3B-RELATED"/>
    <property type="match status" value="1"/>
</dbReference>
<organism evidence="2 3">
    <name type="scientific">Colwellia marinimaniae</name>
    <dbReference type="NCBI Taxonomy" id="1513592"/>
    <lineage>
        <taxon>Bacteria</taxon>
        <taxon>Pseudomonadati</taxon>
        <taxon>Pseudomonadota</taxon>
        <taxon>Gammaproteobacteria</taxon>
        <taxon>Alteromonadales</taxon>
        <taxon>Colwelliaceae</taxon>
        <taxon>Colwellia</taxon>
    </lineage>
</organism>
<protein>
    <submittedName>
        <fullName evidence="2">Transposase</fullName>
    </submittedName>
</protein>
<name>A0ABQ0MV48_9GAMM</name>
<dbReference type="PROSITE" id="PS50994">
    <property type="entry name" value="INTEGRASE"/>
    <property type="match status" value="1"/>
</dbReference>
<proteinExistence type="predicted"/>
<dbReference type="Gene3D" id="3.30.420.10">
    <property type="entry name" value="Ribonuclease H-like superfamily/Ribonuclease H"/>
    <property type="match status" value="1"/>
</dbReference>
<evidence type="ECO:0000313" key="3">
    <source>
        <dbReference type="Proteomes" id="UP000197068"/>
    </source>
</evidence>
<accession>A0ABQ0MV48</accession>
<dbReference type="InterPro" id="IPR012337">
    <property type="entry name" value="RNaseH-like_sf"/>
</dbReference>
<dbReference type="NCBIfam" id="NF033516">
    <property type="entry name" value="transpos_IS3"/>
    <property type="match status" value="1"/>
</dbReference>
<reference evidence="2 3" key="1">
    <citation type="submission" date="2017-06" db="EMBL/GenBank/DDBJ databases">
        <title>Whole Genome Sequences of Colwellia marinimaniae MTCD1.</title>
        <authorList>
            <person name="Kusumoto H."/>
            <person name="Inoue M."/>
            <person name="Tanikawa K."/>
            <person name="Maeji H."/>
            <person name="Cameron J.H."/>
            <person name="Bartlett D.H."/>
        </authorList>
    </citation>
    <scope>NUCLEOTIDE SEQUENCE [LARGE SCALE GENOMIC DNA]</scope>
    <source>
        <strain evidence="2 3">MTCD1</strain>
    </source>
</reference>
<dbReference type="EMBL" id="BDQM01000012">
    <property type="protein sequence ID" value="GAW96235.1"/>
    <property type="molecule type" value="Genomic_DNA"/>
</dbReference>
<dbReference type="SUPFAM" id="SSF53098">
    <property type="entry name" value="Ribonuclease H-like"/>
    <property type="match status" value="1"/>
</dbReference>
<dbReference type="Proteomes" id="UP000197068">
    <property type="component" value="Unassembled WGS sequence"/>
</dbReference>
<gene>
    <name evidence="2" type="primary">tnpA_2</name>
    <name evidence="2" type="ORF">MTCD1_01849</name>
</gene>
<feature type="domain" description="Integrase catalytic" evidence="1">
    <location>
        <begin position="134"/>
        <end position="300"/>
    </location>
</feature>
<dbReference type="PANTHER" id="PTHR46889:SF4">
    <property type="entry name" value="TRANSPOSASE INSO FOR INSERTION SEQUENCE ELEMENT IS911B-RELATED"/>
    <property type="match status" value="1"/>
</dbReference>
<keyword evidence="3" id="KW-1185">Reference proteome</keyword>
<dbReference type="InterPro" id="IPR036397">
    <property type="entry name" value="RNaseH_sf"/>
</dbReference>
<dbReference type="InterPro" id="IPR001584">
    <property type="entry name" value="Integrase_cat-core"/>
</dbReference>
<dbReference type="Pfam" id="PF00665">
    <property type="entry name" value="rve"/>
    <property type="match status" value="1"/>
</dbReference>
<sequence>MILDSVRIQAVELINEAVASGAARFRACAELEISVRTYQRWIVDGTIKTDGRPSAQRPEPKNKLSEVERGNLLAVFNSDEFKSLPPSQIVPALADRGVYIASESTCYRVLHEKKLQNSRGRSQIKERKSPTTHCATGPNQVWCWDITWLPGPVKGLHFYLYLILDIFSRKIVGWEIHDDESAENASTLIRKTHLKESVRNNPLVLHSDNGSPMKGSSMLETLYSLGVASSFSRPRVSNDNAYAESIFKTCKYRPDYPYKGFLTIDEARDWVLKFSHWYNFNHKHSGIKYVTPNQRHSGLADKVLANRKEVYQRAKERNPERWSGDIRNWDLPEEVYLNPEREMDASYHTADIW</sequence>
<comment type="caution">
    <text evidence="2">The sequence shown here is derived from an EMBL/GenBank/DDBJ whole genome shotgun (WGS) entry which is preliminary data.</text>
</comment>